<dbReference type="WBParaSite" id="GPUH_0001992601-mRNA-1">
    <property type="protein sequence ID" value="GPUH_0001992601-mRNA-1"/>
    <property type="gene ID" value="GPUH_0001992601"/>
</dbReference>
<organism evidence="3">
    <name type="scientific">Gongylonema pulchrum</name>
    <dbReference type="NCBI Taxonomy" id="637853"/>
    <lineage>
        <taxon>Eukaryota</taxon>
        <taxon>Metazoa</taxon>
        <taxon>Ecdysozoa</taxon>
        <taxon>Nematoda</taxon>
        <taxon>Chromadorea</taxon>
        <taxon>Rhabditida</taxon>
        <taxon>Spirurina</taxon>
        <taxon>Spiruromorpha</taxon>
        <taxon>Spiruroidea</taxon>
        <taxon>Gongylonematidae</taxon>
        <taxon>Gongylonema</taxon>
    </lineage>
</organism>
<keyword evidence="2" id="KW-1185">Reference proteome</keyword>
<sequence length="171" mass="19021">MIEESLMHFVGQIVNGAETYFNAHKASPPLRIRAEFLILVTQSIAKLQLSTISSIGRGARKGEEGEENGGTSECHSPLLLFQTTSPEVPCLDSVAAVNVPIKLFHTDLGLRRLLAKRDLLSTREIWNSQKWTKDDQNSTLKLHDLSCAFYTFLLGQIEQEKNSITTYSISG</sequence>
<gene>
    <name evidence="1" type="ORF">GPUH_LOCUS19901</name>
</gene>
<dbReference type="EMBL" id="UYRT01089381">
    <property type="protein sequence ID" value="VDN34845.1"/>
    <property type="molecule type" value="Genomic_DNA"/>
</dbReference>
<dbReference type="Proteomes" id="UP000271098">
    <property type="component" value="Unassembled WGS sequence"/>
</dbReference>
<reference evidence="1 2" key="2">
    <citation type="submission" date="2018-11" db="EMBL/GenBank/DDBJ databases">
        <authorList>
            <consortium name="Pathogen Informatics"/>
        </authorList>
    </citation>
    <scope>NUCLEOTIDE SEQUENCE [LARGE SCALE GENOMIC DNA]</scope>
</reference>
<evidence type="ECO:0000313" key="1">
    <source>
        <dbReference type="EMBL" id="VDN34845.1"/>
    </source>
</evidence>
<evidence type="ECO:0000313" key="3">
    <source>
        <dbReference type="WBParaSite" id="GPUH_0001992601-mRNA-1"/>
    </source>
</evidence>
<protein>
    <submittedName>
        <fullName evidence="1 3">Uncharacterized protein</fullName>
    </submittedName>
</protein>
<accession>A0A183EG10</accession>
<evidence type="ECO:0000313" key="2">
    <source>
        <dbReference type="Proteomes" id="UP000271098"/>
    </source>
</evidence>
<proteinExistence type="predicted"/>
<dbReference type="AlphaFoldDB" id="A0A183EG10"/>
<name>A0A183EG10_9BILA</name>
<reference evidence="3" key="1">
    <citation type="submission" date="2016-06" db="UniProtKB">
        <authorList>
            <consortium name="WormBaseParasite"/>
        </authorList>
    </citation>
    <scope>IDENTIFICATION</scope>
</reference>